<keyword evidence="1" id="KW-0812">Transmembrane</keyword>
<dbReference type="Proteomes" id="UP000662088">
    <property type="component" value="Unassembled WGS sequence"/>
</dbReference>
<name>A0A8I0ACH0_9CLOT</name>
<dbReference type="EMBL" id="JACOOQ010000002">
    <property type="protein sequence ID" value="MBC5639185.1"/>
    <property type="molecule type" value="Genomic_DNA"/>
</dbReference>
<accession>A0A8I0ACH0</accession>
<keyword evidence="3" id="KW-1185">Reference proteome</keyword>
<keyword evidence="1" id="KW-1133">Transmembrane helix</keyword>
<feature type="transmembrane region" description="Helical" evidence="1">
    <location>
        <begin position="24"/>
        <end position="46"/>
    </location>
</feature>
<dbReference type="AlphaFoldDB" id="A0A8I0ACH0"/>
<dbReference type="RefSeq" id="WP_186834547.1">
    <property type="nucleotide sequence ID" value="NZ_JACOOQ010000002.1"/>
</dbReference>
<keyword evidence="1" id="KW-0472">Membrane</keyword>
<feature type="transmembrane region" description="Helical" evidence="1">
    <location>
        <begin position="58"/>
        <end position="75"/>
    </location>
</feature>
<gene>
    <name evidence="2" type="ORF">H8R92_01805</name>
</gene>
<proteinExistence type="predicted"/>
<evidence type="ECO:0000256" key="1">
    <source>
        <dbReference type="SAM" id="Phobius"/>
    </source>
</evidence>
<organism evidence="2 3">
    <name type="scientific">Clostridium lentum</name>
    <dbReference type="NCBI Taxonomy" id="2763037"/>
    <lineage>
        <taxon>Bacteria</taxon>
        <taxon>Bacillati</taxon>
        <taxon>Bacillota</taxon>
        <taxon>Clostridia</taxon>
        <taxon>Eubacteriales</taxon>
        <taxon>Clostridiaceae</taxon>
        <taxon>Clostridium</taxon>
    </lineage>
</organism>
<reference evidence="2" key="1">
    <citation type="submission" date="2020-08" db="EMBL/GenBank/DDBJ databases">
        <title>Genome public.</title>
        <authorList>
            <person name="Liu C."/>
            <person name="Sun Q."/>
        </authorList>
    </citation>
    <scope>NUCLEOTIDE SEQUENCE</scope>
    <source>
        <strain evidence="2">NSJ-42</strain>
    </source>
</reference>
<comment type="caution">
    <text evidence="2">The sequence shown here is derived from an EMBL/GenBank/DDBJ whole genome shotgun (WGS) entry which is preliminary data.</text>
</comment>
<evidence type="ECO:0000313" key="3">
    <source>
        <dbReference type="Proteomes" id="UP000662088"/>
    </source>
</evidence>
<protein>
    <submittedName>
        <fullName evidence="2">Uncharacterized protein</fullName>
    </submittedName>
</protein>
<sequence length="81" mass="9636">MKNKDEDSKIFFFNITKLKTDKDYFILLVLFLLVIYGVLIMSIGFYGFDLSETRTLKNLSIMIIDTYFLLNVLFCKKNFKK</sequence>
<evidence type="ECO:0000313" key="2">
    <source>
        <dbReference type="EMBL" id="MBC5639185.1"/>
    </source>
</evidence>